<reference evidence="12" key="3">
    <citation type="submission" date="2015-04" db="UniProtKB">
        <authorList>
            <consortium name="EnsemblPlants"/>
        </authorList>
    </citation>
    <scope>IDENTIFICATION</scope>
    <source>
        <strain evidence="12">cv. Jemalong A17</strain>
    </source>
</reference>
<dbReference type="EMBL" id="PSQE01000004">
    <property type="protein sequence ID" value="RHN64220.1"/>
    <property type="molecule type" value="Genomic_DNA"/>
</dbReference>
<dbReference type="EMBL" id="CM001220">
    <property type="protein sequence ID" value="AES91781.1"/>
    <property type="molecule type" value="Genomic_DNA"/>
</dbReference>
<dbReference type="GO" id="GO:0005886">
    <property type="term" value="C:plasma membrane"/>
    <property type="evidence" value="ECO:0000318"/>
    <property type="project" value="GO_Central"/>
</dbReference>
<evidence type="ECO:0000313" key="10">
    <source>
        <dbReference type="EMBL" id="AES91781.1"/>
    </source>
</evidence>
<dbReference type="OrthoDB" id="1898688at2759"/>
<dbReference type="NCBIfam" id="TIGR01569">
    <property type="entry name" value="A_tha_TIGR01569"/>
    <property type="match status" value="1"/>
</dbReference>
<comment type="subunit">
    <text evidence="3 8">Homodimer and heterodimers.</text>
</comment>
<reference evidence="10 13" key="2">
    <citation type="journal article" date="2014" name="BMC Genomics">
        <title>An improved genome release (version Mt4.0) for the model legume Medicago truncatula.</title>
        <authorList>
            <person name="Tang H."/>
            <person name="Krishnakumar V."/>
            <person name="Bidwell S."/>
            <person name="Rosen B."/>
            <person name="Chan A."/>
            <person name="Zhou S."/>
            <person name="Gentzbittel L."/>
            <person name="Childs K.L."/>
            <person name="Yandell M."/>
            <person name="Gundlach H."/>
            <person name="Mayer K.F."/>
            <person name="Schwartz D.C."/>
            <person name="Town C.D."/>
        </authorList>
    </citation>
    <scope>GENOME REANNOTATION</scope>
    <source>
        <strain evidence="12 13">cv. Jemalong A17</strain>
    </source>
</reference>
<dbReference type="PANTHER" id="PTHR36488">
    <property type="entry name" value="CASP-LIKE PROTEIN 1U1"/>
    <property type="match status" value="1"/>
</dbReference>
<name>G7JJ31_MEDTR</name>
<evidence type="ECO:0000256" key="5">
    <source>
        <dbReference type="ARBA" id="ARBA00022692"/>
    </source>
</evidence>
<dbReference type="InterPro" id="IPR044173">
    <property type="entry name" value="CASPL"/>
</dbReference>
<keyword evidence="6 8" id="KW-1133">Transmembrane helix</keyword>
<proteinExistence type="inferred from homology"/>
<evidence type="ECO:0000313" key="11">
    <source>
        <dbReference type="EMBL" id="RHN64220.1"/>
    </source>
</evidence>
<evidence type="ECO:0000256" key="2">
    <source>
        <dbReference type="ARBA" id="ARBA00007651"/>
    </source>
</evidence>
<evidence type="ECO:0000256" key="8">
    <source>
        <dbReference type="RuleBase" id="RU361233"/>
    </source>
</evidence>
<organism evidence="10 13">
    <name type="scientific">Medicago truncatula</name>
    <name type="common">Barrel medic</name>
    <name type="synonym">Medicago tribuloides</name>
    <dbReference type="NCBI Taxonomy" id="3880"/>
    <lineage>
        <taxon>Eukaryota</taxon>
        <taxon>Viridiplantae</taxon>
        <taxon>Streptophyta</taxon>
        <taxon>Embryophyta</taxon>
        <taxon>Tracheophyta</taxon>
        <taxon>Spermatophyta</taxon>
        <taxon>Magnoliopsida</taxon>
        <taxon>eudicotyledons</taxon>
        <taxon>Gunneridae</taxon>
        <taxon>Pentapetalae</taxon>
        <taxon>rosids</taxon>
        <taxon>fabids</taxon>
        <taxon>Fabales</taxon>
        <taxon>Fabaceae</taxon>
        <taxon>Papilionoideae</taxon>
        <taxon>50 kb inversion clade</taxon>
        <taxon>NPAAA clade</taxon>
        <taxon>Hologalegina</taxon>
        <taxon>IRL clade</taxon>
        <taxon>Trifolieae</taxon>
        <taxon>Medicago</taxon>
    </lineage>
</organism>
<evidence type="ECO:0000256" key="7">
    <source>
        <dbReference type="ARBA" id="ARBA00023136"/>
    </source>
</evidence>
<dbReference type="KEGG" id="mtr:11409073"/>
<feature type="transmembrane region" description="Helical" evidence="8">
    <location>
        <begin position="121"/>
        <end position="150"/>
    </location>
</feature>
<dbReference type="OMA" id="FCHQVAA"/>
<dbReference type="STRING" id="3880.G7JJ31"/>
<evidence type="ECO:0000256" key="4">
    <source>
        <dbReference type="ARBA" id="ARBA00022475"/>
    </source>
</evidence>
<dbReference type="Proteomes" id="UP000002051">
    <property type="component" value="Chromosome 4"/>
</dbReference>
<feature type="domain" description="Casparian strip membrane protein" evidence="9">
    <location>
        <begin position="31"/>
        <end position="182"/>
    </location>
</feature>
<dbReference type="Proteomes" id="UP000265566">
    <property type="component" value="Chromosome 4"/>
</dbReference>
<dbReference type="InterPro" id="IPR006459">
    <property type="entry name" value="CASP/CASPL"/>
</dbReference>
<evidence type="ECO:0000256" key="6">
    <source>
        <dbReference type="ARBA" id="ARBA00022989"/>
    </source>
</evidence>
<evidence type="ECO:0000256" key="3">
    <source>
        <dbReference type="ARBA" id="ARBA00011489"/>
    </source>
</evidence>
<evidence type="ECO:0000313" key="13">
    <source>
        <dbReference type="Proteomes" id="UP000002051"/>
    </source>
</evidence>
<sequence length="200" mass="21514">MEGRGKAIIDGVEGNYGRDELAMKKPPAGGGSCELVLRFLGFVLTLAAAIVVGTDKQTTIVPIKVVDSLPPLNVAVSAKWHYLSAFVYFLVANAIACTYGAISMLLTLLNRGKSKVFWGTLITIFDALMVALLFSGNGAATAIGVLGYQGNSHVRWKKVCNVFDKYCHQVAASIILSQLGSLVFLLLVVLLPILRSRRRS</sequence>
<keyword evidence="4 8" id="KW-1003">Cell membrane</keyword>
<keyword evidence="5 8" id="KW-0812">Transmembrane</keyword>
<comment type="subcellular location">
    <subcellularLocation>
        <location evidence="1 8">Cell membrane</location>
        <topology evidence="1 8">Multi-pass membrane protein</topology>
    </subcellularLocation>
</comment>
<dbReference type="Pfam" id="PF04535">
    <property type="entry name" value="CASP_dom"/>
    <property type="match status" value="1"/>
</dbReference>
<feature type="transmembrane region" description="Helical" evidence="8">
    <location>
        <begin position="86"/>
        <end position="109"/>
    </location>
</feature>
<reference evidence="10 13" key="1">
    <citation type="journal article" date="2011" name="Nature">
        <title>The Medicago genome provides insight into the evolution of rhizobial symbioses.</title>
        <authorList>
            <person name="Young N.D."/>
            <person name="Debelle F."/>
            <person name="Oldroyd G.E."/>
            <person name="Geurts R."/>
            <person name="Cannon S.B."/>
            <person name="Udvardi M.K."/>
            <person name="Benedito V.A."/>
            <person name="Mayer K.F."/>
            <person name="Gouzy J."/>
            <person name="Schoof H."/>
            <person name="Van de Peer Y."/>
            <person name="Proost S."/>
            <person name="Cook D.R."/>
            <person name="Meyers B.C."/>
            <person name="Spannagl M."/>
            <person name="Cheung F."/>
            <person name="De Mita S."/>
            <person name="Krishnakumar V."/>
            <person name="Gundlach H."/>
            <person name="Zhou S."/>
            <person name="Mudge J."/>
            <person name="Bharti A.K."/>
            <person name="Murray J.D."/>
            <person name="Naoumkina M.A."/>
            <person name="Rosen B."/>
            <person name="Silverstein K.A."/>
            <person name="Tang H."/>
            <person name="Rombauts S."/>
            <person name="Zhao P.X."/>
            <person name="Zhou P."/>
            <person name="Barbe V."/>
            <person name="Bardou P."/>
            <person name="Bechner M."/>
            <person name="Bellec A."/>
            <person name="Berger A."/>
            <person name="Berges H."/>
            <person name="Bidwell S."/>
            <person name="Bisseling T."/>
            <person name="Choisne N."/>
            <person name="Couloux A."/>
            <person name="Denny R."/>
            <person name="Deshpande S."/>
            <person name="Dai X."/>
            <person name="Doyle J.J."/>
            <person name="Dudez A.M."/>
            <person name="Farmer A.D."/>
            <person name="Fouteau S."/>
            <person name="Franken C."/>
            <person name="Gibelin C."/>
            <person name="Gish J."/>
            <person name="Goldstein S."/>
            <person name="Gonzalez A.J."/>
            <person name="Green P.J."/>
            <person name="Hallab A."/>
            <person name="Hartog M."/>
            <person name="Hua A."/>
            <person name="Humphray S.J."/>
            <person name="Jeong D.H."/>
            <person name="Jing Y."/>
            <person name="Jocker A."/>
            <person name="Kenton S.M."/>
            <person name="Kim D.J."/>
            <person name="Klee K."/>
            <person name="Lai H."/>
            <person name="Lang C."/>
            <person name="Lin S."/>
            <person name="Macmil S.L."/>
            <person name="Magdelenat G."/>
            <person name="Matthews L."/>
            <person name="McCorrison J."/>
            <person name="Monaghan E.L."/>
            <person name="Mun J.H."/>
            <person name="Najar F.Z."/>
            <person name="Nicholson C."/>
            <person name="Noirot C."/>
            <person name="O'Bleness M."/>
            <person name="Paule C.R."/>
            <person name="Poulain J."/>
            <person name="Prion F."/>
            <person name="Qin B."/>
            <person name="Qu C."/>
            <person name="Retzel E.F."/>
            <person name="Riddle C."/>
            <person name="Sallet E."/>
            <person name="Samain S."/>
            <person name="Samson N."/>
            <person name="Sanders I."/>
            <person name="Saurat O."/>
            <person name="Scarpelli C."/>
            <person name="Schiex T."/>
            <person name="Segurens B."/>
            <person name="Severin A.J."/>
            <person name="Sherrier D.J."/>
            <person name="Shi R."/>
            <person name="Sims S."/>
            <person name="Singer S.R."/>
            <person name="Sinharoy S."/>
            <person name="Sterck L."/>
            <person name="Viollet A."/>
            <person name="Wang B.B."/>
            <person name="Wang K."/>
            <person name="Wang M."/>
            <person name="Wang X."/>
            <person name="Warfsmann J."/>
            <person name="Weissenbach J."/>
            <person name="White D.D."/>
            <person name="White J.D."/>
            <person name="Wiley G.B."/>
            <person name="Wincker P."/>
            <person name="Xing Y."/>
            <person name="Yang L."/>
            <person name="Yao Z."/>
            <person name="Ying F."/>
            <person name="Zhai J."/>
            <person name="Zhou L."/>
            <person name="Zuber A."/>
            <person name="Denarie J."/>
            <person name="Dixon R.A."/>
            <person name="May G.D."/>
            <person name="Schwartz D.C."/>
            <person name="Rogers J."/>
            <person name="Quetier F."/>
            <person name="Town C.D."/>
            <person name="Roe B.A."/>
        </authorList>
    </citation>
    <scope>NUCLEOTIDE SEQUENCE [LARGE SCALE GENOMIC DNA]</scope>
    <source>
        <strain evidence="10">A17</strain>
        <strain evidence="12 13">cv. Jemalong A17</strain>
    </source>
</reference>
<feature type="transmembrane region" description="Helical" evidence="8">
    <location>
        <begin position="35"/>
        <end position="54"/>
    </location>
</feature>
<comment type="similarity">
    <text evidence="2 8">Belongs to the Casparian strip membrane proteins (CASP) family.</text>
</comment>
<dbReference type="PaxDb" id="3880-AES91781"/>
<dbReference type="HOGENOM" id="CLU_066104_1_1_1"/>
<keyword evidence="13" id="KW-1185">Reference proteome</keyword>
<dbReference type="AlphaFoldDB" id="G7JJ31"/>
<dbReference type="eggNOG" id="ENOG502RZNK">
    <property type="taxonomic scope" value="Eukaryota"/>
</dbReference>
<feature type="transmembrane region" description="Helical" evidence="8">
    <location>
        <begin position="170"/>
        <end position="194"/>
    </location>
</feature>
<protein>
    <recommendedName>
        <fullName evidence="8">CASP-like protein</fullName>
    </recommendedName>
</protein>
<accession>G7JJ31</accession>
<dbReference type="Gramene" id="rna27010">
    <property type="protein sequence ID" value="RHN64220.1"/>
    <property type="gene ID" value="gene27010"/>
</dbReference>
<dbReference type="InterPro" id="IPR006702">
    <property type="entry name" value="CASP_dom"/>
</dbReference>
<evidence type="ECO:0000313" key="12">
    <source>
        <dbReference type="EnsemblPlants" id="AES91781"/>
    </source>
</evidence>
<evidence type="ECO:0000256" key="1">
    <source>
        <dbReference type="ARBA" id="ARBA00004651"/>
    </source>
</evidence>
<keyword evidence="7 8" id="KW-0472">Membrane</keyword>
<dbReference type="EnsemblPlants" id="AES91781">
    <property type="protein sequence ID" value="AES91781"/>
    <property type="gene ID" value="MTR_4g118810"/>
</dbReference>
<gene>
    <name evidence="12" type="primary">11409073</name>
    <name evidence="10" type="ordered locus">MTR_4g118810</name>
    <name evidence="11" type="ORF">MtrunA17_Chr4g0066721</name>
</gene>
<reference evidence="11" key="4">
    <citation type="journal article" date="2018" name="Nat. Plants">
        <title>Whole-genome landscape of Medicago truncatula symbiotic genes.</title>
        <authorList>
            <person name="Pecrix Y."/>
            <person name="Gamas P."/>
            <person name="Carrere S."/>
        </authorList>
    </citation>
    <scope>NUCLEOTIDE SEQUENCE</scope>
    <source>
        <tissue evidence="11">Leaves</tissue>
    </source>
</reference>
<dbReference type="PANTHER" id="PTHR36488:SF8">
    <property type="entry name" value="CASP-LIKE PROTEIN 1U1"/>
    <property type="match status" value="1"/>
</dbReference>
<evidence type="ECO:0000259" key="9">
    <source>
        <dbReference type="Pfam" id="PF04535"/>
    </source>
</evidence>